<proteinExistence type="predicted"/>
<feature type="region of interest" description="Disordered" evidence="1">
    <location>
        <begin position="84"/>
        <end position="119"/>
    </location>
</feature>
<dbReference type="AlphaFoldDB" id="A0AAV9FXR0"/>
<keyword evidence="3" id="KW-1185">Reference proteome</keyword>
<name>A0AAV9FXR0_ELECO</name>
<evidence type="ECO:0000256" key="1">
    <source>
        <dbReference type="SAM" id="MobiDB-lite"/>
    </source>
</evidence>
<feature type="compositionally biased region" description="Low complexity" evidence="1">
    <location>
        <begin position="95"/>
        <end position="108"/>
    </location>
</feature>
<reference evidence="2 3" key="1">
    <citation type="submission" date="2023-05" db="EMBL/GenBank/DDBJ databases">
        <title>WGS assembly of Eleusine coracana.</title>
        <authorList>
            <person name="Jenkins J."/>
            <person name="Schmutz J."/>
            <person name="Lux T."/>
            <person name="Plott C."/>
            <person name="Mayer K."/>
            <person name="Qi P."/>
            <person name="Devos K."/>
        </authorList>
    </citation>
    <scope>NUCLEOTIDE SEQUENCE [LARGE SCALE GENOMIC DNA]</scope>
    <source>
        <tissue evidence="2">Leaves</tissue>
    </source>
</reference>
<accession>A0AAV9FXR0</accession>
<dbReference type="EMBL" id="MU847653">
    <property type="protein sequence ID" value="KAK2630683.1"/>
    <property type="molecule type" value="Genomic_DNA"/>
</dbReference>
<evidence type="ECO:0000313" key="3">
    <source>
        <dbReference type="Proteomes" id="UP001301735"/>
    </source>
</evidence>
<feature type="region of interest" description="Disordered" evidence="1">
    <location>
        <begin position="1"/>
        <end position="38"/>
    </location>
</feature>
<sequence>MSMGSKSFPARRGRGQEQEEGEERGDGSMDHDDGKKKEPRFDLCFSGLELRIGPGPLRDMDAGRLKLQIMKWAKAVVSYARQLSFGSPRSRPVNSSLTTAASLPAAKSGLGGVREETPT</sequence>
<protein>
    <submittedName>
        <fullName evidence="2">Uncharacterized protein</fullName>
    </submittedName>
</protein>
<gene>
    <name evidence="2" type="ORF">QOZ80_UnG0728930</name>
</gene>
<dbReference type="PANTHER" id="PTHR36484">
    <property type="entry name" value="OS01G0558700 PROTEIN"/>
    <property type="match status" value="1"/>
</dbReference>
<comment type="caution">
    <text evidence="2">The sequence shown here is derived from an EMBL/GenBank/DDBJ whole genome shotgun (WGS) entry which is preliminary data.</text>
</comment>
<evidence type="ECO:0000313" key="2">
    <source>
        <dbReference type="EMBL" id="KAK2630683.1"/>
    </source>
</evidence>
<organism evidence="2 3">
    <name type="scientific">Eleusine coracana subsp. coracana</name>
    <dbReference type="NCBI Taxonomy" id="191504"/>
    <lineage>
        <taxon>Eukaryota</taxon>
        <taxon>Viridiplantae</taxon>
        <taxon>Streptophyta</taxon>
        <taxon>Embryophyta</taxon>
        <taxon>Tracheophyta</taxon>
        <taxon>Spermatophyta</taxon>
        <taxon>Magnoliopsida</taxon>
        <taxon>Liliopsida</taxon>
        <taxon>Poales</taxon>
        <taxon>Poaceae</taxon>
        <taxon>PACMAD clade</taxon>
        <taxon>Chloridoideae</taxon>
        <taxon>Cynodonteae</taxon>
        <taxon>Eleusininae</taxon>
        <taxon>Eleusine</taxon>
    </lineage>
</organism>
<feature type="compositionally biased region" description="Basic and acidic residues" evidence="1">
    <location>
        <begin position="24"/>
        <end position="38"/>
    </location>
</feature>
<dbReference type="Proteomes" id="UP001301735">
    <property type="component" value="Unassembled WGS sequence"/>
</dbReference>
<dbReference type="PANTHER" id="PTHR36484:SF2">
    <property type="entry name" value="OS01G0558700 PROTEIN"/>
    <property type="match status" value="1"/>
</dbReference>